<protein>
    <submittedName>
        <fullName evidence="1">Uncharacterized protein</fullName>
    </submittedName>
</protein>
<dbReference type="GeneID" id="36321162"/>
<dbReference type="RefSeq" id="XP_024330226.1">
    <property type="nucleotide sequence ID" value="XM_024476210.1"/>
</dbReference>
<sequence>MMQSNTTKINHFNIISIIEQHLDRGCVKNLFSKNHFNYVNHRTQKWFLAHKDWDRNNTPIISMLEEYLKINTIPWTHVKFK</sequence>
<accession>A0A0F9Z9I0</accession>
<proteinExistence type="predicted"/>
<gene>
    <name evidence="1" type="ORF">AAJ76_660004883</name>
</gene>
<dbReference type="EMBL" id="JPQZ01000066">
    <property type="protein sequence ID" value="KKO74484.1"/>
    <property type="molecule type" value="Genomic_DNA"/>
</dbReference>
<evidence type="ECO:0000313" key="1">
    <source>
        <dbReference type="EMBL" id="KKO74484.1"/>
    </source>
</evidence>
<organism evidence="1 2">
    <name type="scientific">Vairimorpha ceranae</name>
    <dbReference type="NCBI Taxonomy" id="40302"/>
    <lineage>
        <taxon>Eukaryota</taxon>
        <taxon>Fungi</taxon>
        <taxon>Fungi incertae sedis</taxon>
        <taxon>Microsporidia</taxon>
        <taxon>Nosematidae</taxon>
        <taxon>Vairimorpha</taxon>
    </lineage>
</organism>
<evidence type="ECO:0000313" key="2">
    <source>
        <dbReference type="Proteomes" id="UP000034350"/>
    </source>
</evidence>
<dbReference type="AlphaFoldDB" id="A0A0F9Z9I0"/>
<comment type="caution">
    <text evidence="1">The sequence shown here is derived from an EMBL/GenBank/DDBJ whole genome shotgun (WGS) entry which is preliminary data.</text>
</comment>
<dbReference type="VEuPathDB" id="MicrosporidiaDB:AAJ76_660004883"/>
<reference evidence="1 2" key="1">
    <citation type="journal article" date="2015" name="Environ. Microbiol.">
        <title>Genome analyses suggest the presence of polyploidy and recent human-driven expansions in eight global populations of the honeybee pathogen Nosema ceranae.</title>
        <authorList>
            <person name="Pelin A."/>
            <person name="Selman M."/>
            <person name="Aris-Brosou S."/>
            <person name="Farinelli L."/>
            <person name="Corradi N."/>
        </authorList>
    </citation>
    <scope>NUCLEOTIDE SEQUENCE [LARGE SCALE GENOMIC DNA]</scope>
    <source>
        <strain evidence="1 2">PA08 1199</strain>
    </source>
</reference>
<dbReference type="Proteomes" id="UP000034350">
    <property type="component" value="Unassembled WGS sequence"/>
</dbReference>
<keyword evidence="2" id="KW-1185">Reference proteome</keyword>
<name>A0A0F9Z9I0_9MICR</name>